<comment type="caution">
    <text evidence="12">The sequence shown here is derived from an EMBL/GenBank/DDBJ whole genome shotgun (WGS) entry which is preliminary data.</text>
</comment>
<dbReference type="InterPro" id="IPR018497">
    <property type="entry name" value="Peptidase_M13_C"/>
</dbReference>
<dbReference type="GO" id="GO:0016485">
    <property type="term" value="P:protein processing"/>
    <property type="evidence" value="ECO:0007669"/>
    <property type="project" value="TreeGrafter"/>
</dbReference>
<evidence type="ECO:0000256" key="3">
    <source>
        <dbReference type="ARBA" id="ARBA00022670"/>
    </source>
</evidence>
<dbReference type="GO" id="GO:0046872">
    <property type="term" value="F:metal ion binding"/>
    <property type="evidence" value="ECO:0007669"/>
    <property type="project" value="UniProtKB-KW"/>
</dbReference>
<gene>
    <name evidence="12" type="ORF">AAE3_LOCUS10234</name>
</gene>
<dbReference type="Pfam" id="PF01431">
    <property type="entry name" value="Peptidase_M13"/>
    <property type="match status" value="1"/>
</dbReference>
<dbReference type="InterPro" id="IPR024079">
    <property type="entry name" value="MetalloPept_cat_dom_sf"/>
</dbReference>
<evidence type="ECO:0000259" key="10">
    <source>
        <dbReference type="Pfam" id="PF01431"/>
    </source>
</evidence>
<dbReference type="PRINTS" id="PR00786">
    <property type="entry name" value="NEPRILYSIN"/>
</dbReference>
<dbReference type="OrthoDB" id="6475849at2759"/>
<keyword evidence="9" id="KW-1133">Transmembrane helix</keyword>
<name>A0A8S0W9P2_CYCAE</name>
<dbReference type="InterPro" id="IPR042089">
    <property type="entry name" value="Peptidase_M13_dom_2"/>
</dbReference>
<keyword evidence="7" id="KW-0482">Metalloprotease</keyword>
<dbReference type="Gene3D" id="1.10.1380.10">
    <property type="entry name" value="Neutral endopeptidase , domain2"/>
    <property type="match status" value="2"/>
</dbReference>
<protein>
    <recommendedName>
        <fullName evidence="14">Endothelin-converting enzyme 1</fullName>
    </recommendedName>
</protein>
<evidence type="ECO:0000256" key="6">
    <source>
        <dbReference type="ARBA" id="ARBA00022833"/>
    </source>
</evidence>
<evidence type="ECO:0000256" key="9">
    <source>
        <dbReference type="SAM" id="Phobius"/>
    </source>
</evidence>
<dbReference type="Pfam" id="PF05649">
    <property type="entry name" value="Peptidase_M13_N"/>
    <property type="match status" value="1"/>
</dbReference>
<feature type="domain" description="Peptidase M13 N-terminal" evidence="11">
    <location>
        <begin position="159"/>
        <end position="603"/>
    </location>
</feature>
<keyword evidence="5" id="KW-0378">Hydrolase</keyword>
<keyword evidence="13" id="KW-1185">Reference proteome</keyword>
<dbReference type="PANTHER" id="PTHR11733">
    <property type="entry name" value="ZINC METALLOPROTEASE FAMILY M13 NEPRILYSIN-RELATED"/>
    <property type="match status" value="1"/>
</dbReference>
<evidence type="ECO:0000259" key="11">
    <source>
        <dbReference type="Pfam" id="PF05649"/>
    </source>
</evidence>
<dbReference type="CDD" id="cd08662">
    <property type="entry name" value="M13"/>
    <property type="match status" value="1"/>
</dbReference>
<feature type="compositionally biased region" description="Basic and acidic residues" evidence="8">
    <location>
        <begin position="1"/>
        <end position="16"/>
    </location>
</feature>
<keyword evidence="4" id="KW-0479">Metal-binding</keyword>
<dbReference type="InterPro" id="IPR000718">
    <property type="entry name" value="Peptidase_M13"/>
</dbReference>
<evidence type="ECO:0000256" key="4">
    <source>
        <dbReference type="ARBA" id="ARBA00022723"/>
    </source>
</evidence>
<dbReference type="InterPro" id="IPR008753">
    <property type="entry name" value="Peptidase_M13_N"/>
</dbReference>
<feature type="region of interest" description="Disordered" evidence="8">
    <location>
        <begin position="1"/>
        <end position="37"/>
    </location>
</feature>
<dbReference type="GO" id="GO:0005886">
    <property type="term" value="C:plasma membrane"/>
    <property type="evidence" value="ECO:0007669"/>
    <property type="project" value="TreeGrafter"/>
</dbReference>
<dbReference type="GO" id="GO:0004222">
    <property type="term" value="F:metalloendopeptidase activity"/>
    <property type="evidence" value="ECO:0007669"/>
    <property type="project" value="InterPro"/>
</dbReference>
<evidence type="ECO:0000256" key="7">
    <source>
        <dbReference type="ARBA" id="ARBA00023049"/>
    </source>
</evidence>
<dbReference type="PROSITE" id="PS51885">
    <property type="entry name" value="NEPRILYSIN"/>
    <property type="match status" value="1"/>
</dbReference>
<evidence type="ECO:0000256" key="5">
    <source>
        <dbReference type="ARBA" id="ARBA00022801"/>
    </source>
</evidence>
<evidence type="ECO:0000313" key="12">
    <source>
        <dbReference type="EMBL" id="CAA7267908.1"/>
    </source>
</evidence>
<comment type="similarity">
    <text evidence="2">Belongs to the peptidase M13 family.</text>
</comment>
<keyword evidence="9" id="KW-0812">Transmembrane</keyword>
<comment type="cofactor">
    <cofactor evidence="1">
        <name>Zn(2+)</name>
        <dbReference type="ChEBI" id="CHEBI:29105"/>
    </cofactor>
</comment>
<accession>A0A8S0W9P2</accession>
<keyword evidence="9" id="KW-0472">Membrane</keyword>
<keyword evidence="3" id="KW-0645">Protease</keyword>
<dbReference type="AlphaFoldDB" id="A0A8S0W9P2"/>
<evidence type="ECO:0000256" key="8">
    <source>
        <dbReference type="SAM" id="MobiDB-lite"/>
    </source>
</evidence>
<feature type="transmembrane region" description="Helical" evidence="9">
    <location>
        <begin position="53"/>
        <end position="75"/>
    </location>
</feature>
<dbReference type="Gene3D" id="3.40.390.10">
    <property type="entry name" value="Collagenase (Catalytic Domain)"/>
    <property type="match status" value="2"/>
</dbReference>
<dbReference type="PANTHER" id="PTHR11733:SF167">
    <property type="entry name" value="FI17812P1-RELATED"/>
    <property type="match status" value="1"/>
</dbReference>
<evidence type="ECO:0008006" key="14">
    <source>
        <dbReference type="Google" id="ProtNLM"/>
    </source>
</evidence>
<keyword evidence="6" id="KW-0862">Zinc</keyword>
<dbReference type="SUPFAM" id="SSF55486">
    <property type="entry name" value="Metalloproteases ('zincins'), catalytic domain"/>
    <property type="match status" value="2"/>
</dbReference>
<dbReference type="EMBL" id="CACVBS010000064">
    <property type="protein sequence ID" value="CAA7267908.1"/>
    <property type="molecule type" value="Genomic_DNA"/>
</dbReference>
<evidence type="ECO:0000256" key="1">
    <source>
        <dbReference type="ARBA" id="ARBA00001947"/>
    </source>
</evidence>
<evidence type="ECO:0000256" key="2">
    <source>
        <dbReference type="ARBA" id="ARBA00007357"/>
    </source>
</evidence>
<proteinExistence type="inferred from homology"/>
<dbReference type="Proteomes" id="UP000467700">
    <property type="component" value="Unassembled WGS sequence"/>
</dbReference>
<sequence>MTDREARPSTDEEHAPLLRSSEYDDIPNGTSHPSFGERVNSIAQEPLTPLTKILLVLGLVLLLTSSIFIGLFAGAQHRLSLEREEGKHTTTVTITATATATTTSNSVSITTSTAISTTTLVPPPIPVPTTLPEEKPCLESHCIVLSASILSSLDPSQDPCENFYNFANGGWLRAHPLPADKSSFGNFEFLSQQNQQVIQRILESNYSVGSVDDQILTKLRDFYTSCLDERRLNEIGTTPLFHLVRTVRKLYSGNDTDITGQSTYGIDKKVQGLTAAVAFLHSRRIGALFAFEVEGDVGVDPNHMILWFSQPELGLPSKEYYEEKSTRNVYKRVVERLLIVLADEDEAESRKRTISAPEFVDNEDPNVWPPWPWPPWGGDGDDDKPTTPINRTEEAKKLAKKVVKFERKLAKASLDLDILYQDPIATYNPVPLSNLVDVLPEIHFPTYFSTFTPRSFPDRIVMTYPQYAASLSKILNETDSNVIEAYLVVRAALNLSPYLGMGTEAWQAHRTLLETLTGIKKGAVGDRAEYCVNQVENTLGFAAGRYFVNETFGGDSKVKGTKVITDIVEAFKESLKDIDWMDKKSAKAAAEKADAIRVKVGYPISPDTRDPRSIARYYGAVKVDKNDFFGNILSSATSDEFKKWLQLGRRRDLNSWEMYPSMVNAYFNPPSNEIVFPAGILQPPFFAKEWPNYLAYGAFGQVASHELTHAFDSAGRLYNQEGKLVQWWTNYTSNGFQVKQDCIIKQYSAYTIDDGKGGKIHVNGNLTSGENIGDTGLIQAYRAWKTQYHVSEKAGTEYLLPGLKFTRDQLFFISFARIWARAMKPAAAVQRIRTDPHSPSRYRVDGTVSNIPEFAKAFKCSKKAKASQKC</sequence>
<reference evidence="12 13" key="1">
    <citation type="submission" date="2020-01" db="EMBL/GenBank/DDBJ databases">
        <authorList>
            <person name="Gupta K D."/>
        </authorList>
    </citation>
    <scope>NUCLEOTIDE SEQUENCE [LARGE SCALE GENOMIC DNA]</scope>
</reference>
<evidence type="ECO:0000313" key="13">
    <source>
        <dbReference type="Proteomes" id="UP000467700"/>
    </source>
</evidence>
<feature type="domain" description="Peptidase M13 C-terminal" evidence="10">
    <location>
        <begin position="664"/>
        <end position="866"/>
    </location>
</feature>
<organism evidence="12 13">
    <name type="scientific">Cyclocybe aegerita</name>
    <name type="common">Black poplar mushroom</name>
    <name type="synonym">Agrocybe aegerita</name>
    <dbReference type="NCBI Taxonomy" id="1973307"/>
    <lineage>
        <taxon>Eukaryota</taxon>
        <taxon>Fungi</taxon>
        <taxon>Dikarya</taxon>
        <taxon>Basidiomycota</taxon>
        <taxon>Agaricomycotina</taxon>
        <taxon>Agaricomycetes</taxon>
        <taxon>Agaricomycetidae</taxon>
        <taxon>Agaricales</taxon>
        <taxon>Agaricineae</taxon>
        <taxon>Bolbitiaceae</taxon>
        <taxon>Cyclocybe</taxon>
    </lineage>
</organism>